<gene>
    <name evidence="1" type="ORF">ACFOJE_20470</name>
</gene>
<dbReference type="EMBL" id="JBHRSJ010000035">
    <property type="protein sequence ID" value="MFC2974574.1"/>
    <property type="molecule type" value="Genomic_DNA"/>
</dbReference>
<protein>
    <submittedName>
        <fullName evidence="1">Uncharacterized protein</fullName>
    </submittedName>
</protein>
<sequence length="61" mass="6809">MFRVEYNIETGERREIEQTAYRDQNDHMIIQVLDAVEPAPAGMEAFDPAAVDSTATDPVPS</sequence>
<reference evidence="2" key="1">
    <citation type="journal article" date="2019" name="Int. J. Syst. Evol. Microbiol.">
        <title>The Global Catalogue of Microorganisms (GCM) 10K type strain sequencing project: providing services to taxonomists for standard genome sequencing and annotation.</title>
        <authorList>
            <consortium name="The Broad Institute Genomics Platform"/>
            <consortium name="The Broad Institute Genome Sequencing Center for Infectious Disease"/>
            <person name="Wu L."/>
            <person name="Ma J."/>
        </authorList>
    </citation>
    <scope>NUCLEOTIDE SEQUENCE [LARGE SCALE GENOMIC DNA]</scope>
    <source>
        <strain evidence="2">KCTC 62195</strain>
    </source>
</reference>
<dbReference type="Proteomes" id="UP001595457">
    <property type="component" value="Unassembled WGS sequence"/>
</dbReference>
<accession>A0ABV7AYN4</accession>
<keyword evidence="2" id="KW-1185">Reference proteome</keyword>
<dbReference type="RefSeq" id="WP_377816821.1">
    <property type="nucleotide sequence ID" value="NZ_JBHRSJ010000035.1"/>
</dbReference>
<proteinExistence type="predicted"/>
<name>A0ABV7AYN4_9GAMM</name>
<evidence type="ECO:0000313" key="1">
    <source>
        <dbReference type="EMBL" id="MFC2974574.1"/>
    </source>
</evidence>
<comment type="caution">
    <text evidence="1">The sequence shown here is derived from an EMBL/GenBank/DDBJ whole genome shotgun (WGS) entry which is preliminary data.</text>
</comment>
<organism evidence="1 2">
    <name type="scientific">Azotobacter bryophylli</name>
    <dbReference type="NCBI Taxonomy" id="1986537"/>
    <lineage>
        <taxon>Bacteria</taxon>
        <taxon>Pseudomonadati</taxon>
        <taxon>Pseudomonadota</taxon>
        <taxon>Gammaproteobacteria</taxon>
        <taxon>Pseudomonadales</taxon>
        <taxon>Pseudomonadaceae</taxon>
        <taxon>Azotobacter</taxon>
    </lineage>
</organism>
<evidence type="ECO:0000313" key="2">
    <source>
        <dbReference type="Proteomes" id="UP001595457"/>
    </source>
</evidence>